<accession>A0A1M7RDY5</accession>
<dbReference type="AlphaFoldDB" id="A0A1M7RDY5"/>
<dbReference type="RefSeq" id="WP_073261283.1">
    <property type="nucleotide sequence ID" value="NZ_FRCS01000010.1"/>
</dbReference>
<keyword evidence="2" id="KW-1185">Reference proteome</keyword>
<dbReference type="InterPro" id="IPR009351">
    <property type="entry name" value="AlkZ-like"/>
</dbReference>
<keyword evidence="1" id="KW-0238">DNA-binding</keyword>
<reference evidence="1 2" key="1">
    <citation type="submission" date="2016-11" db="EMBL/GenBank/DDBJ databases">
        <authorList>
            <person name="Jaros S."/>
            <person name="Januszkiewicz K."/>
            <person name="Wedrychowicz H."/>
        </authorList>
    </citation>
    <scope>NUCLEOTIDE SEQUENCE [LARGE SCALE GENOMIC DNA]</scope>
    <source>
        <strain evidence="1 2">DSM 46144</strain>
    </source>
</reference>
<proteinExistence type="predicted"/>
<gene>
    <name evidence="1" type="ORF">SAMN05443668_110177</name>
</gene>
<organism evidence="1 2">
    <name type="scientific">Cryptosporangium aurantiacum</name>
    <dbReference type="NCBI Taxonomy" id="134849"/>
    <lineage>
        <taxon>Bacteria</taxon>
        <taxon>Bacillati</taxon>
        <taxon>Actinomycetota</taxon>
        <taxon>Actinomycetes</taxon>
        <taxon>Cryptosporangiales</taxon>
        <taxon>Cryptosporangiaceae</taxon>
        <taxon>Cryptosporangium</taxon>
    </lineage>
</organism>
<dbReference type="GO" id="GO:0003677">
    <property type="term" value="F:DNA binding"/>
    <property type="evidence" value="ECO:0007669"/>
    <property type="project" value="UniProtKB-KW"/>
</dbReference>
<sequence length="359" mass="39091">MGRLLTTRELGRTTLARQLLLERAAVPVVPAVHTLFGLNAQGPNLPYLALWSRLAPFAVPDLTAAITDGRLVRSTLIRATQHLMTASDFALLRPLLGPLLRRVQRNAFGKRTQGVDLDVLMSDARELLADGQVLTRPQLGRLLAERHPGTDATALGWTVQYLVPLIHPAPSGTWNVYGATPFALPASHREPTVDDAAEVVRRYLAAFGPATIADARAWSGISGLREVFAAMRPELRTYTDESGRELFDVPDAELTDPDAPAPVRFLPEFDAPLLAFADRTRVMTDAVRAEVCNGAAVAATVLVDGTVAATWELREAVLTVRPFRPLPVGARQEIEAEGARLHTFLSPDAAERDVRVLYP</sequence>
<name>A0A1M7RDY5_9ACTN</name>
<dbReference type="STRING" id="134849.SAMN05443668_110177"/>
<dbReference type="Proteomes" id="UP000184440">
    <property type="component" value="Unassembled WGS sequence"/>
</dbReference>
<dbReference type="PANTHER" id="PTHR38479:SF2">
    <property type="entry name" value="WINGED HELIX DNA-BINDING DOMAIN-CONTAINING PROTEIN"/>
    <property type="match status" value="1"/>
</dbReference>
<evidence type="ECO:0000313" key="1">
    <source>
        <dbReference type="EMBL" id="SHN44359.1"/>
    </source>
</evidence>
<protein>
    <submittedName>
        <fullName evidence="1">Winged helix DNA-binding domain-containing protein</fullName>
    </submittedName>
</protein>
<dbReference type="Pfam" id="PF06224">
    <property type="entry name" value="AlkZ-like"/>
    <property type="match status" value="1"/>
</dbReference>
<dbReference type="PANTHER" id="PTHR38479">
    <property type="entry name" value="LMO0824 PROTEIN"/>
    <property type="match status" value="1"/>
</dbReference>
<dbReference type="OrthoDB" id="9148135at2"/>
<evidence type="ECO:0000313" key="2">
    <source>
        <dbReference type="Proteomes" id="UP000184440"/>
    </source>
</evidence>
<dbReference type="EMBL" id="FRCS01000010">
    <property type="protein sequence ID" value="SHN44359.1"/>
    <property type="molecule type" value="Genomic_DNA"/>
</dbReference>